<accession>A0ABW7BLB2</accession>
<dbReference type="Proteomes" id="UP001604282">
    <property type="component" value="Unassembled WGS sequence"/>
</dbReference>
<name>A0ABW7BLB2_9ACTN</name>
<dbReference type="InterPro" id="IPR002109">
    <property type="entry name" value="Glutaredoxin"/>
</dbReference>
<evidence type="ECO:0000313" key="3">
    <source>
        <dbReference type="EMBL" id="MFG3188299.1"/>
    </source>
</evidence>
<dbReference type="PROSITE" id="PS51354">
    <property type="entry name" value="GLUTAREDOXIN_2"/>
    <property type="match status" value="1"/>
</dbReference>
<feature type="transmembrane region" description="Helical" evidence="1">
    <location>
        <begin position="33"/>
        <end position="51"/>
    </location>
</feature>
<evidence type="ECO:0000256" key="1">
    <source>
        <dbReference type="SAM" id="Phobius"/>
    </source>
</evidence>
<dbReference type="EMBL" id="JBICZW010000003">
    <property type="protein sequence ID" value="MFG3188299.1"/>
    <property type="molecule type" value="Genomic_DNA"/>
</dbReference>
<reference evidence="3 4" key="1">
    <citation type="submission" date="2024-10" db="EMBL/GenBank/DDBJ databases">
        <title>The Natural Products Discovery Center: Release of the First 8490 Sequenced Strains for Exploring Actinobacteria Biosynthetic Diversity.</title>
        <authorList>
            <person name="Kalkreuter E."/>
            <person name="Kautsar S.A."/>
            <person name="Yang D."/>
            <person name="Bader C.D."/>
            <person name="Teijaro C.N."/>
            <person name="Fluegel L."/>
            <person name="Davis C.M."/>
            <person name="Simpson J.R."/>
            <person name="Lauterbach L."/>
            <person name="Steele A.D."/>
            <person name="Gui C."/>
            <person name="Meng S."/>
            <person name="Li G."/>
            <person name="Viehrig K."/>
            <person name="Ye F."/>
            <person name="Su P."/>
            <person name="Kiefer A.F."/>
            <person name="Nichols A."/>
            <person name="Cepeda A.J."/>
            <person name="Yan W."/>
            <person name="Fan B."/>
            <person name="Jiang Y."/>
            <person name="Adhikari A."/>
            <person name="Zheng C.-J."/>
            <person name="Schuster L."/>
            <person name="Cowan T.M."/>
            <person name="Smanski M.J."/>
            <person name="Chevrette M.G."/>
            <person name="De Carvalho L.P.S."/>
            <person name="Shen B."/>
        </authorList>
    </citation>
    <scope>NUCLEOTIDE SEQUENCE [LARGE SCALE GENOMIC DNA]</scope>
    <source>
        <strain evidence="3 4">NPDC048229</strain>
    </source>
</reference>
<gene>
    <name evidence="3" type="ORF">ACGFYS_05110</name>
</gene>
<keyword evidence="1" id="KW-0472">Membrane</keyword>
<proteinExistence type="predicted"/>
<evidence type="ECO:0000259" key="2">
    <source>
        <dbReference type="Pfam" id="PF00462"/>
    </source>
</evidence>
<keyword evidence="1" id="KW-1133">Transmembrane helix</keyword>
<keyword evidence="1" id="KW-0812">Transmembrane</keyword>
<organism evidence="3 4">
    <name type="scientific">Streptomyces omiyaensis</name>
    <dbReference type="NCBI Taxonomy" id="68247"/>
    <lineage>
        <taxon>Bacteria</taxon>
        <taxon>Bacillati</taxon>
        <taxon>Actinomycetota</taxon>
        <taxon>Actinomycetes</taxon>
        <taxon>Kitasatosporales</taxon>
        <taxon>Streptomycetaceae</taxon>
        <taxon>Streptomyces</taxon>
    </lineage>
</organism>
<comment type="caution">
    <text evidence="3">The sequence shown here is derived from an EMBL/GenBank/DDBJ whole genome shotgun (WGS) entry which is preliminary data.</text>
</comment>
<evidence type="ECO:0000313" key="4">
    <source>
        <dbReference type="Proteomes" id="UP001604282"/>
    </source>
</evidence>
<keyword evidence="4" id="KW-1185">Reference proteome</keyword>
<dbReference type="Gene3D" id="3.40.30.10">
    <property type="entry name" value="Glutaredoxin"/>
    <property type="match status" value="1"/>
</dbReference>
<sequence>MIRSWLLPALLTLAGLLVAGGRAADGDVVTGLVLLVFFLLLAAAGSPLVFPRSVGAAEALRRGASDGRPVVYWRPGCAFCVRLRFRLGRRARRAHWVNIRRDPEGAAAVRAANGGDETVPTVLLAGRHHTNPDPAWLRDRIDGLGEDAGPPR</sequence>
<dbReference type="InterPro" id="IPR036249">
    <property type="entry name" value="Thioredoxin-like_sf"/>
</dbReference>
<protein>
    <submittedName>
        <fullName evidence="3">Glutaredoxin domain-containing protein</fullName>
    </submittedName>
</protein>
<dbReference type="Pfam" id="PF00462">
    <property type="entry name" value="Glutaredoxin"/>
    <property type="match status" value="1"/>
</dbReference>
<feature type="domain" description="Glutaredoxin" evidence="2">
    <location>
        <begin position="70"/>
        <end position="128"/>
    </location>
</feature>
<dbReference type="SUPFAM" id="SSF52833">
    <property type="entry name" value="Thioredoxin-like"/>
    <property type="match status" value="1"/>
</dbReference>
<dbReference type="RefSeq" id="WP_392015614.1">
    <property type="nucleotide sequence ID" value="NZ_JBIBSS010000028.1"/>
</dbReference>